<name>A0A7W8DJF6_9BACT</name>
<evidence type="ECO:0000313" key="3">
    <source>
        <dbReference type="EMBL" id="MBB5032089.1"/>
    </source>
</evidence>
<gene>
    <name evidence="3" type="ORF">HNQ65_001666</name>
</gene>
<feature type="chain" id="PRO_5030680828" evidence="1">
    <location>
        <begin position="21"/>
        <end position="292"/>
    </location>
</feature>
<proteinExistence type="predicted"/>
<keyword evidence="3" id="KW-0378">Hydrolase</keyword>
<dbReference type="SUPFAM" id="SSF53474">
    <property type="entry name" value="alpha/beta-Hydrolases"/>
    <property type="match status" value="1"/>
</dbReference>
<dbReference type="EMBL" id="JACHIG010000003">
    <property type="protein sequence ID" value="MBB5032089.1"/>
    <property type="molecule type" value="Genomic_DNA"/>
</dbReference>
<keyword evidence="1" id="KW-0732">Signal</keyword>
<evidence type="ECO:0000259" key="2">
    <source>
        <dbReference type="Pfam" id="PF00326"/>
    </source>
</evidence>
<evidence type="ECO:0000256" key="1">
    <source>
        <dbReference type="SAM" id="SignalP"/>
    </source>
</evidence>
<dbReference type="Pfam" id="PF00326">
    <property type="entry name" value="Peptidase_S9"/>
    <property type="match status" value="1"/>
</dbReference>
<feature type="signal peptide" evidence="1">
    <location>
        <begin position="1"/>
        <end position="20"/>
    </location>
</feature>
<reference evidence="3 4" key="1">
    <citation type="submission" date="2020-08" db="EMBL/GenBank/DDBJ databases">
        <title>Genomic Encyclopedia of Type Strains, Phase IV (KMG-IV): sequencing the most valuable type-strain genomes for metagenomic binning, comparative biology and taxonomic classification.</title>
        <authorList>
            <person name="Goeker M."/>
        </authorList>
    </citation>
    <scope>NUCLEOTIDE SEQUENCE [LARGE SCALE GENOMIC DNA]</scope>
    <source>
        <strain evidence="3 4">DSM 12252</strain>
    </source>
</reference>
<feature type="domain" description="Peptidase S9 prolyl oligopeptidase catalytic" evidence="2">
    <location>
        <begin position="129"/>
        <end position="266"/>
    </location>
</feature>
<dbReference type="Proteomes" id="UP000590740">
    <property type="component" value="Unassembled WGS sequence"/>
</dbReference>
<organism evidence="3 4">
    <name type="scientific">Prosthecobacter vanneervenii</name>
    <dbReference type="NCBI Taxonomy" id="48466"/>
    <lineage>
        <taxon>Bacteria</taxon>
        <taxon>Pseudomonadati</taxon>
        <taxon>Verrucomicrobiota</taxon>
        <taxon>Verrucomicrobiia</taxon>
        <taxon>Verrucomicrobiales</taxon>
        <taxon>Verrucomicrobiaceae</taxon>
        <taxon>Prosthecobacter</taxon>
    </lineage>
</organism>
<dbReference type="InterPro" id="IPR029058">
    <property type="entry name" value="AB_hydrolase_fold"/>
</dbReference>
<evidence type="ECO:0000313" key="4">
    <source>
        <dbReference type="Proteomes" id="UP000590740"/>
    </source>
</evidence>
<keyword evidence="4" id="KW-1185">Reference proteome</keyword>
<protein>
    <submittedName>
        <fullName evidence="3">Dienelactone hydrolase</fullName>
    </submittedName>
</protein>
<dbReference type="Gene3D" id="3.40.50.1820">
    <property type="entry name" value="alpha/beta hydrolase"/>
    <property type="match status" value="1"/>
</dbReference>
<dbReference type="InterPro" id="IPR001375">
    <property type="entry name" value="Peptidase_S9_cat"/>
</dbReference>
<sequence length="292" mass="31022">MRLIVSVLSVFVLATSTSSAQLSASENSAVIPADIVRKEYKIAENGNQVWVYHSSTMKGGSIPCILIAAAGTRMFHGMALGDGDVPEHLPYVKAGFAVVAYSLSGPWPDDPVTDAGVIKAISSFIQSQGGLKDAAAALQLARAKHSFLSTSSVYAVGHSSAAVVALNLAQKLPSLRGCIAYAPATDLEKHYGAKVISQLDSGVPGFRRFVEENSPFRNAEQINCPTLLFNALDDSKIPPASINAYVERLQKAGKTVKHVEVSTGDHYDSMLNEGIPLGIQWIKTQEASGSKH</sequence>
<accession>A0A7W8DJF6</accession>
<dbReference type="GO" id="GO:0006508">
    <property type="term" value="P:proteolysis"/>
    <property type="evidence" value="ECO:0007669"/>
    <property type="project" value="InterPro"/>
</dbReference>
<dbReference type="AlphaFoldDB" id="A0A7W8DJF6"/>
<dbReference type="GO" id="GO:0008236">
    <property type="term" value="F:serine-type peptidase activity"/>
    <property type="evidence" value="ECO:0007669"/>
    <property type="project" value="InterPro"/>
</dbReference>
<dbReference type="RefSeq" id="WP_184339030.1">
    <property type="nucleotide sequence ID" value="NZ_JACHIG010000003.1"/>
</dbReference>
<comment type="caution">
    <text evidence="3">The sequence shown here is derived from an EMBL/GenBank/DDBJ whole genome shotgun (WGS) entry which is preliminary data.</text>
</comment>